<dbReference type="GO" id="GO:0090522">
    <property type="term" value="P:vesicle tethering involved in exocytosis"/>
    <property type="evidence" value="ECO:0007669"/>
    <property type="project" value="InterPro"/>
</dbReference>
<dbReference type="PRINTS" id="PR00385">
    <property type="entry name" value="P450"/>
</dbReference>
<dbReference type="Pfam" id="PF20651">
    <property type="entry name" value="EXOC6_Sec15_N"/>
    <property type="match status" value="1"/>
</dbReference>
<evidence type="ECO:0000256" key="8">
    <source>
        <dbReference type="ARBA" id="ARBA00023033"/>
    </source>
</evidence>
<comment type="similarity">
    <text evidence="3">Belongs to the cytochrome P450 family.</text>
</comment>
<dbReference type="FunFam" id="1.10.630.10:FF:000009">
    <property type="entry name" value="Cytochrome P450 26B1 isoform 1"/>
    <property type="match status" value="1"/>
</dbReference>
<dbReference type="Gene3D" id="1.20.58.670">
    <property type="entry name" value="Dsl1p vesicle tethering complex, Tip20p subunit, domain D"/>
    <property type="match status" value="1"/>
</dbReference>
<evidence type="ECO:0000259" key="13">
    <source>
        <dbReference type="Pfam" id="PF04091"/>
    </source>
</evidence>
<evidence type="ECO:0000256" key="6">
    <source>
        <dbReference type="ARBA" id="ARBA00023002"/>
    </source>
</evidence>
<dbReference type="InterPro" id="IPR007225">
    <property type="entry name" value="EXOC6/Sec15"/>
</dbReference>
<dbReference type="PANTHER" id="PTHR12702:SF2">
    <property type="entry name" value="EXOCYST COMPLEX COMPONENT 6"/>
    <property type="match status" value="1"/>
</dbReference>
<dbReference type="GO" id="GO:0016020">
    <property type="term" value="C:membrane"/>
    <property type="evidence" value="ECO:0007669"/>
    <property type="project" value="UniProtKB-SubCell"/>
</dbReference>
<comment type="catalytic activity">
    <reaction evidence="11">
        <text>all-trans-retinoate + reduced [NADPH--hemoprotein reductase] + O2 = all-trans-4-hydroxyretinoate + oxidized [NADPH--hemoprotein reductase] + H2O + H(+)</text>
        <dbReference type="Rhea" id="RHEA:51984"/>
        <dbReference type="Rhea" id="RHEA-COMP:11964"/>
        <dbReference type="Rhea" id="RHEA-COMP:11965"/>
        <dbReference type="ChEBI" id="CHEBI:15377"/>
        <dbReference type="ChEBI" id="CHEBI:15378"/>
        <dbReference type="ChEBI" id="CHEBI:15379"/>
        <dbReference type="ChEBI" id="CHEBI:35291"/>
        <dbReference type="ChEBI" id="CHEBI:57618"/>
        <dbReference type="ChEBI" id="CHEBI:58210"/>
        <dbReference type="ChEBI" id="CHEBI:134178"/>
    </reaction>
    <physiologicalReaction direction="left-to-right" evidence="11">
        <dbReference type="Rhea" id="RHEA:51985"/>
    </physiologicalReaction>
</comment>
<dbReference type="InterPro" id="IPR002403">
    <property type="entry name" value="Cyt_P450_E_grp-IV"/>
</dbReference>
<accession>G3H9A9</accession>
<feature type="binding site" description="axial binding residue" evidence="12">
    <location>
        <position position="1000"/>
    </location>
    <ligand>
        <name>heme</name>
        <dbReference type="ChEBI" id="CHEBI:30413"/>
    </ligand>
    <ligandPart>
        <name>Fe</name>
        <dbReference type="ChEBI" id="CHEBI:18248"/>
    </ligandPart>
</feature>
<protein>
    <submittedName>
        <fullName evidence="15">Cytochrome P450 26C1</fullName>
    </submittedName>
</protein>
<keyword evidence="5 12" id="KW-0479">Metal-binding</keyword>
<dbReference type="GO" id="GO:0000145">
    <property type="term" value="C:exocyst"/>
    <property type="evidence" value="ECO:0007669"/>
    <property type="project" value="TreeGrafter"/>
</dbReference>
<evidence type="ECO:0000313" key="16">
    <source>
        <dbReference type="Proteomes" id="UP000001075"/>
    </source>
</evidence>
<organism evidence="15 16">
    <name type="scientific">Cricetulus griseus</name>
    <name type="common">Chinese hamster</name>
    <name type="synonym">Cricetulus barabensis griseus</name>
    <dbReference type="NCBI Taxonomy" id="10029"/>
    <lineage>
        <taxon>Eukaryota</taxon>
        <taxon>Metazoa</taxon>
        <taxon>Chordata</taxon>
        <taxon>Craniata</taxon>
        <taxon>Vertebrata</taxon>
        <taxon>Euteleostomi</taxon>
        <taxon>Mammalia</taxon>
        <taxon>Eutheria</taxon>
        <taxon>Euarchontoglires</taxon>
        <taxon>Glires</taxon>
        <taxon>Rodentia</taxon>
        <taxon>Myomorpha</taxon>
        <taxon>Muroidea</taxon>
        <taxon>Cricetidae</taxon>
        <taxon>Cricetinae</taxon>
        <taxon>Cricetulus</taxon>
    </lineage>
</organism>
<evidence type="ECO:0000256" key="5">
    <source>
        <dbReference type="ARBA" id="ARBA00022723"/>
    </source>
</evidence>
<dbReference type="SUPFAM" id="SSF48264">
    <property type="entry name" value="Cytochrome P450"/>
    <property type="match status" value="1"/>
</dbReference>
<dbReference type="InterPro" id="IPR046361">
    <property type="entry name" value="EXOC6/Sec15_C"/>
</dbReference>
<dbReference type="GO" id="GO:0044281">
    <property type="term" value="P:small molecule metabolic process"/>
    <property type="evidence" value="ECO:0007669"/>
    <property type="project" value="UniProtKB-ARBA"/>
</dbReference>
<evidence type="ECO:0000256" key="3">
    <source>
        <dbReference type="ARBA" id="ARBA00010617"/>
    </source>
</evidence>
<dbReference type="GO" id="GO:0006629">
    <property type="term" value="P:lipid metabolic process"/>
    <property type="evidence" value="ECO:0007669"/>
    <property type="project" value="UniProtKB-KW"/>
</dbReference>
<dbReference type="PRINTS" id="PR00465">
    <property type="entry name" value="EP450IV"/>
</dbReference>
<evidence type="ECO:0000256" key="12">
    <source>
        <dbReference type="PIRSR" id="PIRSR602403-1"/>
    </source>
</evidence>
<sequence>SVYDDQPNAHKKFMEKLDACIRNHDKEIEKMCNFHHQGFVDAITELLKVRADAEKLKVQVTDTNRRFQDAGKEVIVQTEDIIRCRIQQRNITTVVEKLQLCLPVLEMYSKLKEQVSMKRYYSALKTMEQLENVYFPRVSQYRFCQLMIDTLPKLREDIKEISMSDLKDFLESIRKHSDKIGETAMKQAQQQKSFSVILQKQNNARFGKNTHVDNDSILEEKNDIVLKHVLEEEAENEEEGDEETFENYYRKQRKKQARLVLQPQSSVSYCTDPDLVLELKNLIVIFADTLQGYGFQVNRLFDLLFEIRDQYNETLLKKWAGIFRDIFEEDNYSPIPIGSEEEYKVVISKFPFQDPDLEKDARHAAEGEIYTKLNQKIDEFVQLADYDWTMAESDGRASGYLMDLINFLRSIFQVFTHLPGKVAQTACMSACQHLSTSLMQMLLDSELKQISMGAVQQFNLDVIQCELFASSEPVPGFQGDTLQLAFIDLRQLLDLFMVWDWSTYLADYGQPASKYLRVNPHTALTLLEKMKDTSKKNNIFAQFRKNDRDRQKLIETVVKQLRGLVTAQNLWTLRWTLSRDPASTLPLPKGSMGWPFLGETLHWLVQGSRFHSSRRERYGTVFKTHLLGRPVIRVSGAENVRTILLGEHRLVRSQWPQSAHILLGSHTLLGAVGEPHRQRRKVLARVFSRPALERFVPRLQRALRREVRSWCAARGPVAVYGAAKALTFRMAARILLGLQLDETRCTELAQTFEQLVENLFSLPLDVPFSGLRKGIRARDQLYQYLDEAIAQKLHEEQAAEPGDALHLIINSARELGHELSVQELKSRRTVLQESAVELLFAAFFTTASASTSLILLLLQHPAAIAKIQQELSAQGLGHACGCAPLATGPRPDCSCEPDLSLAALGRLRYVDCVVKEVLRLLPPVSGGYRTVLRTFELDGYQIPKGWSVMYSIRDTHETAAVYRSPPEGFDPERFGVESEDTRGSCGRFHYIPFGGGARSCLGQKLAQAVLQLLAVELVRTARWELATPAFPVMQTVPILHPVDGLRLFFHPLETLGAGDGLHL</sequence>
<keyword evidence="10" id="KW-0472">Membrane</keyword>
<feature type="domain" description="Exocyst complex subunit EXOC6/Sec15 C-terminal" evidence="13">
    <location>
        <begin position="300"/>
        <end position="358"/>
    </location>
</feature>
<dbReference type="InterPro" id="IPR048359">
    <property type="entry name" value="EXOC6_Sec15_N"/>
</dbReference>
<dbReference type="FunFam" id="1.20.58.670:FF:000001">
    <property type="entry name" value="Exocyst complex component"/>
    <property type="match status" value="1"/>
</dbReference>
<dbReference type="Proteomes" id="UP000001075">
    <property type="component" value="Unassembled WGS sequence"/>
</dbReference>
<feature type="domain" description="Exocyst complex component EXOC6/Sec15 N-terminal" evidence="14">
    <location>
        <begin position="16"/>
        <end position="185"/>
    </location>
</feature>
<dbReference type="eggNOG" id="KOG0157">
    <property type="taxonomic scope" value="Eukaryota"/>
</dbReference>
<keyword evidence="4 12" id="KW-0349">Heme</keyword>
<evidence type="ECO:0000256" key="2">
    <source>
        <dbReference type="ARBA" id="ARBA00004370"/>
    </source>
</evidence>
<dbReference type="GO" id="GO:0016705">
    <property type="term" value="F:oxidoreductase activity, acting on paired donors, with incorporation or reduction of molecular oxygen"/>
    <property type="evidence" value="ECO:0007669"/>
    <property type="project" value="InterPro"/>
</dbReference>
<comment type="subcellular location">
    <subcellularLocation>
        <location evidence="2">Membrane</location>
    </subcellularLocation>
</comment>
<dbReference type="PANTHER" id="PTHR12702">
    <property type="entry name" value="SEC15"/>
    <property type="match status" value="1"/>
</dbReference>
<dbReference type="InterPro" id="IPR036396">
    <property type="entry name" value="Cyt_P450_sf"/>
</dbReference>
<reference evidence="16" key="1">
    <citation type="journal article" date="2011" name="Nat. Biotechnol.">
        <title>The genomic sequence of the Chinese hamster ovary (CHO)-K1 cell line.</title>
        <authorList>
            <person name="Xu X."/>
            <person name="Nagarajan H."/>
            <person name="Lewis N.E."/>
            <person name="Pan S."/>
            <person name="Cai Z."/>
            <person name="Liu X."/>
            <person name="Chen W."/>
            <person name="Xie M."/>
            <person name="Wang W."/>
            <person name="Hammond S."/>
            <person name="Andersen M.R."/>
            <person name="Neff N."/>
            <person name="Passarelli B."/>
            <person name="Koh W."/>
            <person name="Fan H.C."/>
            <person name="Wang J."/>
            <person name="Gui Y."/>
            <person name="Lee K.H."/>
            <person name="Betenbaugh M.J."/>
            <person name="Quake S.R."/>
            <person name="Famili I."/>
            <person name="Palsson B.O."/>
            <person name="Wang J."/>
        </authorList>
    </citation>
    <scope>NUCLEOTIDE SEQUENCE [LARGE SCALE GENOMIC DNA]</scope>
    <source>
        <strain evidence="16">CHO K1 cell line</strain>
    </source>
</reference>
<dbReference type="GO" id="GO:0020037">
    <property type="term" value="F:heme binding"/>
    <property type="evidence" value="ECO:0007669"/>
    <property type="project" value="InterPro"/>
</dbReference>
<dbReference type="InterPro" id="IPR001128">
    <property type="entry name" value="Cyt_P450"/>
</dbReference>
<gene>
    <name evidence="15" type="ORF">I79_006976</name>
</gene>
<dbReference type="InterPro" id="IPR017972">
    <property type="entry name" value="Cyt_P450_CS"/>
</dbReference>
<evidence type="ECO:0000256" key="9">
    <source>
        <dbReference type="ARBA" id="ARBA00023098"/>
    </source>
</evidence>
<dbReference type="GO" id="GO:0005506">
    <property type="term" value="F:iron ion binding"/>
    <property type="evidence" value="ECO:0007669"/>
    <property type="project" value="InterPro"/>
</dbReference>
<dbReference type="Pfam" id="PF00067">
    <property type="entry name" value="p450"/>
    <property type="match status" value="1"/>
</dbReference>
<evidence type="ECO:0000259" key="14">
    <source>
        <dbReference type="Pfam" id="PF20651"/>
    </source>
</evidence>
<keyword evidence="8" id="KW-0503">Monooxygenase</keyword>
<name>G3H9A9_CRIGR</name>
<keyword evidence="6" id="KW-0560">Oxidoreductase</keyword>
<dbReference type="InterPro" id="IPR042044">
    <property type="entry name" value="EXOC6PINT-1/Sec15/Tip20_C_dom2"/>
</dbReference>
<dbReference type="GO" id="GO:0004497">
    <property type="term" value="F:monooxygenase activity"/>
    <property type="evidence" value="ECO:0007669"/>
    <property type="project" value="UniProtKB-KW"/>
</dbReference>
<dbReference type="Gene3D" id="1.10.630.10">
    <property type="entry name" value="Cytochrome P450"/>
    <property type="match status" value="1"/>
</dbReference>
<evidence type="ECO:0000256" key="4">
    <source>
        <dbReference type="ARBA" id="ARBA00022617"/>
    </source>
</evidence>
<dbReference type="Pfam" id="PF04091">
    <property type="entry name" value="Sec15_C"/>
    <property type="match status" value="2"/>
</dbReference>
<dbReference type="GO" id="GO:0006893">
    <property type="term" value="P:Golgi to plasma membrane transport"/>
    <property type="evidence" value="ECO:0007669"/>
    <property type="project" value="TreeGrafter"/>
</dbReference>
<dbReference type="InParanoid" id="G3H9A9"/>
<dbReference type="EMBL" id="JH000226">
    <property type="protein sequence ID" value="EGV98672.1"/>
    <property type="molecule type" value="Genomic_DNA"/>
</dbReference>
<dbReference type="PROSITE" id="PS00086">
    <property type="entry name" value="CYTOCHROME_P450"/>
    <property type="match status" value="1"/>
</dbReference>
<evidence type="ECO:0000313" key="15">
    <source>
        <dbReference type="EMBL" id="EGV98672.1"/>
    </source>
</evidence>
<evidence type="ECO:0000256" key="11">
    <source>
        <dbReference type="ARBA" id="ARBA00048965"/>
    </source>
</evidence>
<keyword evidence="7 12" id="KW-0408">Iron</keyword>
<comment type="cofactor">
    <cofactor evidence="1 12">
        <name>heme</name>
        <dbReference type="ChEBI" id="CHEBI:30413"/>
    </cofactor>
</comment>
<feature type="domain" description="Exocyst complex subunit EXOC6/Sec15 C-terminal" evidence="13">
    <location>
        <begin position="359"/>
        <end position="529"/>
    </location>
</feature>
<evidence type="ECO:0000256" key="7">
    <source>
        <dbReference type="ARBA" id="ARBA00023004"/>
    </source>
</evidence>
<evidence type="ECO:0000256" key="10">
    <source>
        <dbReference type="ARBA" id="ARBA00023136"/>
    </source>
</evidence>
<dbReference type="PaxDb" id="10029-XP_007611850.1"/>
<proteinExistence type="inferred from homology"/>
<dbReference type="GO" id="GO:0006886">
    <property type="term" value="P:intracellular protein transport"/>
    <property type="evidence" value="ECO:0007669"/>
    <property type="project" value="InterPro"/>
</dbReference>
<dbReference type="AlphaFoldDB" id="G3H9A9"/>
<keyword evidence="9" id="KW-0443">Lipid metabolism</keyword>
<dbReference type="STRING" id="10029.G3H9A9"/>
<evidence type="ECO:0000256" key="1">
    <source>
        <dbReference type="ARBA" id="ARBA00001971"/>
    </source>
</evidence>
<feature type="non-terminal residue" evidence="15">
    <location>
        <position position="1"/>
    </location>
</feature>